<keyword evidence="2" id="KW-0408">Iron</keyword>
<dbReference type="HOGENOM" id="CLU_001570_14_2_1"/>
<evidence type="ECO:0000313" key="5">
    <source>
        <dbReference type="Proteomes" id="UP000002035"/>
    </source>
</evidence>
<dbReference type="SUPFAM" id="SSF48264">
    <property type="entry name" value="Cytochrome P450"/>
    <property type="match status" value="1"/>
</dbReference>
<dbReference type="GeneID" id="9229337"/>
<dbReference type="InterPro" id="IPR002401">
    <property type="entry name" value="Cyt_P450_E_grp-I"/>
</dbReference>
<dbReference type="AlphaFoldDB" id="C5FLY0"/>
<keyword evidence="2" id="KW-0479">Metal-binding</keyword>
<sequence>MVSSHSSLDLPRLLVLLALAWGFWIMITAVKRIFQSVRSPIPGPNLAKFSSLWIQYNILKDSGRVWETIHRLHQKYGPVVRVAPNSVSVCHPDALRTIYYGPRGLNGGILLSTLRQYNSDNLVSTLNSDLHFARRKQVSSLYSAPVVSGPAYQEILKVFMSQFMAMIEEEASNSPSRVANGLAWVTWLTADIMIRLVYGNDHNIRLLADKESRATMAELIPKTNAADVIALEAIATLYPRIISRISGYFPPKSTMADFGLHQVEAALSRSAQKQGPVSLKYPSNTHLGRLVELYESKGPSAEIPNKRYIASDCLDHFIAGTRTTNDLLGAALWHLSLPENKGCQERLRSELHEAGVRPGTHPDLSSLQKLPYLNCVLKETLRTNPPIPIQLPRVVKDGETLTVMGFKIESGTNIASQSYSLHQDPNSYLEPETWKPERWEISPTSNEYRQMQRSFWPFGSGARMCTGMNVAWAMSRLVIARIFSTYSTSLDTIWLDENGVLLPPEKRKDFYPSLPNQPLRFEVCIDK</sequence>
<dbReference type="PANTHER" id="PTHR24305">
    <property type="entry name" value="CYTOCHROME P450"/>
    <property type="match status" value="1"/>
</dbReference>
<feature type="binding site" description="axial binding residue" evidence="2">
    <location>
        <position position="465"/>
    </location>
    <ligand>
        <name>heme</name>
        <dbReference type="ChEBI" id="CHEBI:30413"/>
    </ligand>
    <ligandPart>
        <name>Fe</name>
        <dbReference type="ChEBI" id="CHEBI:18248"/>
    </ligandPart>
</feature>
<protein>
    <submittedName>
        <fullName evidence="4">Benzoate 4-monooxygenase cytochrome P450</fullName>
    </submittedName>
</protein>
<evidence type="ECO:0000256" key="2">
    <source>
        <dbReference type="PIRSR" id="PIRSR602401-1"/>
    </source>
</evidence>
<comment type="cofactor">
    <cofactor evidence="2">
        <name>heme</name>
        <dbReference type="ChEBI" id="CHEBI:30413"/>
    </cofactor>
</comment>
<name>C5FLY0_ARTOC</name>
<keyword evidence="3" id="KW-1133">Transmembrane helix</keyword>
<keyword evidence="2" id="KW-0349">Heme</keyword>
<keyword evidence="4" id="KW-0560">Oxidoreductase</keyword>
<proteinExistence type="inferred from homology"/>
<dbReference type="OrthoDB" id="1470350at2759"/>
<dbReference type="eggNOG" id="KOG0156">
    <property type="taxonomic scope" value="Eukaryota"/>
</dbReference>
<dbReference type="Pfam" id="PF00067">
    <property type="entry name" value="p450"/>
    <property type="match status" value="1"/>
</dbReference>
<dbReference type="STRING" id="554155.C5FLY0"/>
<evidence type="ECO:0000313" key="4">
    <source>
        <dbReference type="EMBL" id="EEQ30702.1"/>
    </source>
</evidence>
<dbReference type="Proteomes" id="UP000002035">
    <property type="component" value="Unassembled WGS sequence"/>
</dbReference>
<accession>C5FLY0</accession>
<keyword evidence="4" id="KW-0503">Monooxygenase</keyword>
<comment type="similarity">
    <text evidence="1">Belongs to the cytochrome P450 family.</text>
</comment>
<dbReference type="PANTHER" id="PTHR24305:SF166">
    <property type="entry name" value="CYTOCHROME P450 12A4, MITOCHONDRIAL-RELATED"/>
    <property type="match status" value="1"/>
</dbReference>
<keyword evidence="3" id="KW-0812">Transmembrane</keyword>
<dbReference type="InterPro" id="IPR036396">
    <property type="entry name" value="Cyt_P450_sf"/>
</dbReference>
<dbReference type="CDD" id="cd11059">
    <property type="entry name" value="CYP_fungal"/>
    <property type="match status" value="1"/>
</dbReference>
<evidence type="ECO:0000256" key="1">
    <source>
        <dbReference type="ARBA" id="ARBA00010617"/>
    </source>
</evidence>
<dbReference type="GO" id="GO:0004497">
    <property type="term" value="F:monooxygenase activity"/>
    <property type="evidence" value="ECO:0007669"/>
    <property type="project" value="UniProtKB-KW"/>
</dbReference>
<feature type="transmembrane region" description="Helical" evidence="3">
    <location>
        <begin position="12"/>
        <end position="30"/>
    </location>
</feature>
<dbReference type="Gene3D" id="1.10.630.10">
    <property type="entry name" value="Cytochrome P450"/>
    <property type="match status" value="1"/>
</dbReference>
<dbReference type="EMBL" id="DS995703">
    <property type="protein sequence ID" value="EEQ30702.1"/>
    <property type="molecule type" value="Genomic_DNA"/>
</dbReference>
<dbReference type="InterPro" id="IPR050121">
    <property type="entry name" value="Cytochrome_P450_monoxygenase"/>
</dbReference>
<evidence type="ECO:0000256" key="3">
    <source>
        <dbReference type="SAM" id="Phobius"/>
    </source>
</evidence>
<dbReference type="GO" id="GO:0016705">
    <property type="term" value="F:oxidoreductase activity, acting on paired donors, with incorporation or reduction of molecular oxygen"/>
    <property type="evidence" value="ECO:0007669"/>
    <property type="project" value="InterPro"/>
</dbReference>
<dbReference type="PRINTS" id="PR00463">
    <property type="entry name" value="EP450I"/>
</dbReference>
<dbReference type="GO" id="GO:0020037">
    <property type="term" value="F:heme binding"/>
    <property type="evidence" value="ECO:0007669"/>
    <property type="project" value="InterPro"/>
</dbReference>
<keyword evidence="3" id="KW-0472">Membrane</keyword>
<dbReference type="VEuPathDB" id="FungiDB:MCYG_03521"/>
<dbReference type="OMA" id="GRVWETI"/>
<gene>
    <name evidence="4" type="ORF">MCYG_03521</name>
</gene>
<dbReference type="InterPro" id="IPR001128">
    <property type="entry name" value="Cyt_P450"/>
</dbReference>
<keyword evidence="5" id="KW-1185">Reference proteome</keyword>
<reference evidence="5" key="1">
    <citation type="journal article" date="2012" name="MBio">
        <title>Comparative genome analysis of Trichophyton rubrum and related dermatophytes reveals candidate genes involved in infection.</title>
        <authorList>
            <person name="Martinez D.A."/>
            <person name="Oliver B.G."/>
            <person name="Graeser Y."/>
            <person name="Goldberg J.M."/>
            <person name="Li W."/>
            <person name="Martinez-Rossi N.M."/>
            <person name="Monod M."/>
            <person name="Shelest E."/>
            <person name="Barton R.C."/>
            <person name="Birch E."/>
            <person name="Brakhage A.A."/>
            <person name="Chen Z."/>
            <person name="Gurr S.J."/>
            <person name="Heiman D."/>
            <person name="Heitman J."/>
            <person name="Kosti I."/>
            <person name="Rossi A."/>
            <person name="Saif S."/>
            <person name="Samalova M."/>
            <person name="Saunders C.W."/>
            <person name="Shea T."/>
            <person name="Summerbell R.C."/>
            <person name="Xu J."/>
            <person name="Young S."/>
            <person name="Zeng Q."/>
            <person name="Birren B.W."/>
            <person name="Cuomo C.A."/>
            <person name="White T.C."/>
        </authorList>
    </citation>
    <scope>NUCLEOTIDE SEQUENCE [LARGE SCALE GENOMIC DNA]</scope>
    <source>
        <strain evidence="5">ATCC MYA-4605 / CBS 113480</strain>
    </source>
</reference>
<dbReference type="GO" id="GO:0005506">
    <property type="term" value="F:iron ion binding"/>
    <property type="evidence" value="ECO:0007669"/>
    <property type="project" value="InterPro"/>
</dbReference>
<organism evidence="4 5">
    <name type="scientific">Arthroderma otae (strain ATCC MYA-4605 / CBS 113480)</name>
    <name type="common">Microsporum canis</name>
    <dbReference type="NCBI Taxonomy" id="554155"/>
    <lineage>
        <taxon>Eukaryota</taxon>
        <taxon>Fungi</taxon>
        <taxon>Dikarya</taxon>
        <taxon>Ascomycota</taxon>
        <taxon>Pezizomycotina</taxon>
        <taxon>Eurotiomycetes</taxon>
        <taxon>Eurotiomycetidae</taxon>
        <taxon>Onygenales</taxon>
        <taxon>Arthrodermataceae</taxon>
        <taxon>Microsporum</taxon>
    </lineage>
</organism>
<dbReference type="RefSeq" id="XP_002848015.1">
    <property type="nucleotide sequence ID" value="XM_002847969.1"/>
</dbReference>